<feature type="non-terminal residue" evidence="1">
    <location>
        <position position="77"/>
    </location>
</feature>
<keyword evidence="2" id="KW-1185">Reference proteome</keyword>
<evidence type="ECO:0000313" key="1">
    <source>
        <dbReference type="EMBL" id="MBR0560830.1"/>
    </source>
</evidence>
<proteinExistence type="predicted"/>
<dbReference type="PANTHER" id="PTHR34822:SF1">
    <property type="entry name" value="GRPB FAMILY PROTEIN"/>
    <property type="match status" value="1"/>
</dbReference>
<dbReference type="PANTHER" id="PTHR34822">
    <property type="entry name" value="GRPB DOMAIN PROTEIN (AFU_ORTHOLOGUE AFUA_1G01530)"/>
    <property type="match status" value="1"/>
</dbReference>
<dbReference type="RefSeq" id="WP_211683559.1">
    <property type="nucleotide sequence ID" value="NZ_JAGRQH010000151.1"/>
</dbReference>
<gene>
    <name evidence="1" type="ORF">KB213_12355</name>
</gene>
<protein>
    <submittedName>
        <fullName evidence="1">GrpB family protein</fullName>
    </submittedName>
</protein>
<evidence type="ECO:0000313" key="2">
    <source>
        <dbReference type="Proteomes" id="UP000677812"/>
    </source>
</evidence>
<comment type="caution">
    <text evidence="1">The sequence shown here is derived from an EMBL/GenBank/DDBJ whole genome shotgun (WGS) entry which is preliminary data.</text>
</comment>
<feature type="non-terminal residue" evidence="1">
    <location>
        <position position="1"/>
    </location>
</feature>
<reference evidence="1 2" key="1">
    <citation type="submission" date="2021-04" db="EMBL/GenBank/DDBJ databases">
        <title>The complete genome sequence of Neokomagataea sp. TBRC 2177.</title>
        <authorList>
            <person name="Charoenyingcharoen P."/>
            <person name="Yukphan P."/>
        </authorList>
    </citation>
    <scope>NUCLEOTIDE SEQUENCE [LARGE SCALE GENOMIC DNA]</scope>
    <source>
        <strain evidence="1 2">TBRC 2177</strain>
    </source>
</reference>
<accession>A0ABS5EAA9</accession>
<dbReference type="EMBL" id="JAGRQH010000151">
    <property type="protein sequence ID" value="MBR0560830.1"/>
    <property type="molecule type" value="Genomic_DNA"/>
</dbReference>
<organism evidence="1 2">
    <name type="scientific">Neokomagataea anthophila</name>
    <dbReference type="NCBI Taxonomy" id="2826925"/>
    <lineage>
        <taxon>Bacteria</taxon>
        <taxon>Pseudomonadati</taxon>
        <taxon>Pseudomonadota</taxon>
        <taxon>Alphaproteobacteria</taxon>
        <taxon>Acetobacterales</taxon>
        <taxon>Acetobacteraceae</taxon>
        <taxon>Neokomagataea</taxon>
    </lineage>
</organism>
<dbReference type="Gene3D" id="3.30.460.10">
    <property type="entry name" value="Beta Polymerase, domain 2"/>
    <property type="match status" value="1"/>
</dbReference>
<dbReference type="SUPFAM" id="SSF81301">
    <property type="entry name" value="Nucleotidyltransferase"/>
    <property type="match status" value="1"/>
</dbReference>
<dbReference type="Proteomes" id="UP000677812">
    <property type="component" value="Unassembled WGS sequence"/>
</dbReference>
<name>A0ABS5EAA9_9PROT</name>
<dbReference type="Pfam" id="PF04229">
    <property type="entry name" value="GrpB"/>
    <property type="match status" value="1"/>
</dbReference>
<dbReference type="InterPro" id="IPR007344">
    <property type="entry name" value="GrpB/CoaE"/>
</dbReference>
<dbReference type="InterPro" id="IPR043519">
    <property type="entry name" value="NT_sf"/>
</dbReference>
<sequence length="77" mass="8975">TPLEALGYICMPEYASWLPRELFFRKGPPGPWTHHMHVMELSHPRWEALVVFRDYLRAHPEAARAYADIKRELAASS</sequence>